<keyword evidence="6" id="KW-0812">Transmembrane</keyword>
<keyword evidence="2" id="KW-0479">Metal-binding</keyword>
<dbReference type="InterPro" id="IPR045054">
    <property type="entry name" value="P4HA-like"/>
</dbReference>
<dbReference type="SMART" id="SM00702">
    <property type="entry name" value="P4Hc"/>
    <property type="match status" value="1"/>
</dbReference>
<keyword evidence="4" id="KW-0560">Oxidoreductase</keyword>
<dbReference type="PANTHER" id="PTHR10869:SF246">
    <property type="entry name" value="TRANSMEMBRANE PROLYL 4-HYDROXYLASE"/>
    <property type="match status" value="1"/>
</dbReference>
<keyword evidence="5" id="KW-0408">Iron</keyword>
<keyword evidence="6" id="KW-0472">Membrane</keyword>
<evidence type="ECO:0000313" key="9">
    <source>
        <dbReference type="Proteomes" id="UP000243723"/>
    </source>
</evidence>
<evidence type="ECO:0000256" key="1">
    <source>
        <dbReference type="ARBA" id="ARBA00001961"/>
    </source>
</evidence>
<organism evidence="8 9">
    <name type="scientific">Elsinoe australis</name>
    <dbReference type="NCBI Taxonomy" id="40998"/>
    <lineage>
        <taxon>Eukaryota</taxon>
        <taxon>Fungi</taxon>
        <taxon>Dikarya</taxon>
        <taxon>Ascomycota</taxon>
        <taxon>Pezizomycotina</taxon>
        <taxon>Dothideomycetes</taxon>
        <taxon>Dothideomycetidae</taxon>
        <taxon>Myriangiales</taxon>
        <taxon>Elsinoaceae</taxon>
        <taxon>Elsinoe</taxon>
    </lineage>
</organism>
<dbReference type="PANTHER" id="PTHR10869">
    <property type="entry name" value="PROLYL 4-HYDROXYLASE ALPHA SUBUNIT"/>
    <property type="match status" value="1"/>
</dbReference>
<keyword evidence="3" id="KW-0223">Dioxygenase</keyword>
<sequence>MASNSSLRTGFEYAAILAVLFAFFGGINFSKRDRSDKREEWTSRTSVDKTQSLVFQDGDLVCPQYNFDAHIFSVAPLIIHISNFVTREEARHLIALSEQNWQPSTVFNAGQEYSDDKVRKSEKARIERDKTVQCIEARALAFQGWPKDTFIERLWTQRYTAPDGHYAHHYDWGSANPNARRASTFMVYLEANCTGGSTHFPLVQKPSDPRWCDYIECPSAPKQRSGDAEVAEQEAGGSGVSFRPVPYSAVFWENFDSEGRGWKEGLHAGNPVLTGTKIGLNIWSWYQKGLKLEQVVGENV</sequence>
<comment type="caution">
    <text evidence="8">The sequence shown here is derived from an EMBL/GenBank/DDBJ whole genome shotgun (WGS) entry which is preliminary data.</text>
</comment>
<feature type="transmembrane region" description="Helical" evidence="6">
    <location>
        <begin position="13"/>
        <end position="30"/>
    </location>
</feature>
<dbReference type="InterPro" id="IPR006620">
    <property type="entry name" value="Pro_4_hyd_alph"/>
</dbReference>
<evidence type="ECO:0000256" key="2">
    <source>
        <dbReference type="ARBA" id="ARBA00022723"/>
    </source>
</evidence>
<dbReference type="GO" id="GO:0004656">
    <property type="term" value="F:procollagen-proline 4-dioxygenase activity"/>
    <property type="evidence" value="ECO:0007669"/>
    <property type="project" value="TreeGrafter"/>
</dbReference>
<feature type="domain" description="Prolyl 4-hydroxylase alpha subunit" evidence="7">
    <location>
        <begin position="76"/>
        <end position="285"/>
    </location>
</feature>
<dbReference type="EMBL" id="NHZQ01000422">
    <property type="protein sequence ID" value="PSK35875.1"/>
    <property type="molecule type" value="Genomic_DNA"/>
</dbReference>
<protein>
    <recommendedName>
        <fullName evidence="7">Prolyl 4-hydroxylase alpha subunit domain-containing protein</fullName>
    </recommendedName>
</protein>
<evidence type="ECO:0000256" key="3">
    <source>
        <dbReference type="ARBA" id="ARBA00022964"/>
    </source>
</evidence>
<keyword evidence="6" id="KW-1133">Transmembrane helix</keyword>
<proteinExistence type="predicted"/>
<evidence type="ECO:0000259" key="7">
    <source>
        <dbReference type="SMART" id="SM00702"/>
    </source>
</evidence>
<name>A0A2P7YIV6_9PEZI</name>
<comment type="cofactor">
    <cofactor evidence="1">
        <name>L-ascorbate</name>
        <dbReference type="ChEBI" id="CHEBI:38290"/>
    </cofactor>
</comment>
<dbReference type="AlphaFoldDB" id="A0A2P7YIV6"/>
<evidence type="ECO:0000256" key="6">
    <source>
        <dbReference type="SAM" id="Phobius"/>
    </source>
</evidence>
<evidence type="ECO:0000256" key="4">
    <source>
        <dbReference type="ARBA" id="ARBA00023002"/>
    </source>
</evidence>
<keyword evidence="9" id="KW-1185">Reference proteome</keyword>
<dbReference type="STRING" id="40998.A0A2P7YIV6"/>
<dbReference type="Proteomes" id="UP000243723">
    <property type="component" value="Unassembled WGS sequence"/>
</dbReference>
<dbReference type="InterPro" id="IPR044862">
    <property type="entry name" value="Pro_4_hyd_alph_FE2OG_OXY"/>
</dbReference>
<dbReference type="GO" id="GO:0005783">
    <property type="term" value="C:endoplasmic reticulum"/>
    <property type="evidence" value="ECO:0007669"/>
    <property type="project" value="TreeGrafter"/>
</dbReference>
<gene>
    <name evidence="8" type="ORF">B9Z65_5690</name>
</gene>
<accession>A0A2P7YIV6</accession>
<dbReference type="GO" id="GO:0005506">
    <property type="term" value="F:iron ion binding"/>
    <property type="evidence" value="ECO:0007669"/>
    <property type="project" value="InterPro"/>
</dbReference>
<dbReference type="Gene3D" id="2.60.120.620">
    <property type="entry name" value="q2cbj1_9rhob like domain"/>
    <property type="match status" value="1"/>
</dbReference>
<dbReference type="OrthoDB" id="420380at2759"/>
<evidence type="ECO:0000256" key="5">
    <source>
        <dbReference type="ARBA" id="ARBA00023004"/>
    </source>
</evidence>
<evidence type="ECO:0000313" key="8">
    <source>
        <dbReference type="EMBL" id="PSK35875.1"/>
    </source>
</evidence>
<dbReference type="GO" id="GO:0031418">
    <property type="term" value="F:L-ascorbic acid binding"/>
    <property type="evidence" value="ECO:0007669"/>
    <property type="project" value="InterPro"/>
</dbReference>
<reference evidence="8 9" key="1">
    <citation type="submission" date="2017-05" db="EMBL/GenBank/DDBJ databases">
        <title>Draft genome sequence of Elsinoe australis.</title>
        <authorList>
            <person name="Cheng Q."/>
        </authorList>
    </citation>
    <scope>NUCLEOTIDE SEQUENCE [LARGE SCALE GENOMIC DNA]</scope>
    <source>
        <strain evidence="8 9">NL1</strain>
    </source>
</reference>
<dbReference type="Pfam" id="PF13640">
    <property type="entry name" value="2OG-FeII_Oxy_3"/>
    <property type="match status" value="1"/>
</dbReference>